<gene>
    <name evidence="1" type="ORF">R1Y80_10830</name>
</gene>
<sequence>MTEVDGSTEAAVWVPLADVQGEAPLSPAAADALRMLDRVKAAFAATR</sequence>
<name>A0AAU8KCZ6_9ACTN</name>
<evidence type="ECO:0000313" key="1">
    <source>
        <dbReference type="EMBL" id="XCN14119.1"/>
    </source>
</evidence>
<proteinExistence type="predicted"/>
<dbReference type="RefSeq" id="WP_176725776.1">
    <property type="nucleotide sequence ID" value="NZ_CP136798.1"/>
</dbReference>
<organism evidence="1">
    <name type="scientific">Streptomyces sp. JL1001</name>
    <dbReference type="NCBI Taxonomy" id="3078227"/>
    <lineage>
        <taxon>Bacteria</taxon>
        <taxon>Bacillati</taxon>
        <taxon>Actinomycetota</taxon>
        <taxon>Actinomycetes</taxon>
        <taxon>Kitasatosporales</taxon>
        <taxon>Streptomycetaceae</taxon>
        <taxon>Streptomyces</taxon>
    </lineage>
</organism>
<protein>
    <recommendedName>
        <fullName evidence="2">NUDIX hydrolase</fullName>
    </recommendedName>
</protein>
<dbReference type="AlphaFoldDB" id="A0AAU8KCZ6"/>
<dbReference type="EMBL" id="CP136798">
    <property type="protein sequence ID" value="XCN14119.1"/>
    <property type="molecule type" value="Genomic_DNA"/>
</dbReference>
<accession>A0AAU8KCZ6</accession>
<reference evidence="1" key="1">
    <citation type="submission" date="2023-10" db="EMBL/GenBank/DDBJ databases">
        <title>Complete genome sequence of Streptomyces sp. JL1001.</title>
        <authorList>
            <person name="Jiang L."/>
        </authorList>
    </citation>
    <scope>NUCLEOTIDE SEQUENCE</scope>
    <source>
        <strain evidence="1">JL1001</strain>
    </source>
</reference>
<evidence type="ECO:0008006" key="2">
    <source>
        <dbReference type="Google" id="ProtNLM"/>
    </source>
</evidence>